<dbReference type="Pfam" id="PF09335">
    <property type="entry name" value="VTT_dom"/>
    <property type="match status" value="1"/>
</dbReference>
<evidence type="ECO:0000256" key="3">
    <source>
        <dbReference type="ARBA" id="ARBA00022692"/>
    </source>
</evidence>
<dbReference type="AlphaFoldDB" id="A0A1G2PIP5"/>
<keyword evidence="4 6" id="KW-1133">Transmembrane helix</keyword>
<keyword evidence="3 6" id="KW-0812">Transmembrane</keyword>
<protein>
    <recommendedName>
        <fullName evidence="7">VTT domain-containing protein</fullName>
    </recommendedName>
</protein>
<proteinExistence type="predicted"/>
<dbReference type="InterPro" id="IPR051311">
    <property type="entry name" value="DedA_domain"/>
</dbReference>
<feature type="domain" description="VTT" evidence="7">
    <location>
        <begin position="35"/>
        <end position="89"/>
    </location>
</feature>
<evidence type="ECO:0000259" key="7">
    <source>
        <dbReference type="Pfam" id="PF09335"/>
    </source>
</evidence>
<evidence type="ECO:0000256" key="5">
    <source>
        <dbReference type="ARBA" id="ARBA00023136"/>
    </source>
</evidence>
<dbReference type="STRING" id="1802338.A2541_01530"/>
<dbReference type="PANTHER" id="PTHR42709:SF6">
    <property type="entry name" value="UNDECAPRENYL PHOSPHATE TRANSPORTER A"/>
    <property type="match status" value="1"/>
</dbReference>
<organism evidence="8 9">
    <name type="scientific">Candidatus Taylorbacteria bacterium RIFOXYD2_FULL_36_9</name>
    <dbReference type="NCBI Taxonomy" id="1802338"/>
    <lineage>
        <taxon>Bacteria</taxon>
        <taxon>Candidatus Tayloriibacteriota</taxon>
    </lineage>
</organism>
<evidence type="ECO:0000256" key="1">
    <source>
        <dbReference type="ARBA" id="ARBA00004651"/>
    </source>
</evidence>
<feature type="transmembrane region" description="Helical" evidence="6">
    <location>
        <begin position="106"/>
        <end position="127"/>
    </location>
</feature>
<feature type="transmembrane region" description="Helical" evidence="6">
    <location>
        <begin position="38"/>
        <end position="62"/>
    </location>
</feature>
<dbReference type="EMBL" id="MHSQ01000009">
    <property type="protein sequence ID" value="OHA47502.1"/>
    <property type="molecule type" value="Genomic_DNA"/>
</dbReference>
<evidence type="ECO:0000256" key="4">
    <source>
        <dbReference type="ARBA" id="ARBA00022989"/>
    </source>
</evidence>
<evidence type="ECO:0000256" key="2">
    <source>
        <dbReference type="ARBA" id="ARBA00022475"/>
    </source>
</evidence>
<comment type="subcellular location">
    <subcellularLocation>
        <location evidence="1">Cell membrane</location>
        <topology evidence="1">Multi-pass membrane protein</topology>
    </subcellularLocation>
</comment>
<dbReference type="Proteomes" id="UP000176965">
    <property type="component" value="Unassembled WGS sequence"/>
</dbReference>
<evidence type="ECO:0000313" key="9">
    <source>
        <dbReference type="Proteomes" id="UP000176965"/>
    </source>
</evidence>
<evidence type="ECO:0000313" key="8">
    <source>
        <dbReference type="EMBL" id="OHA47502.1"/>
    </source>
</evidence>
<dbReference type="GO" id="GO:0005886">
    <property type="term" value="C:plasma membrane"/>
    <property type="evidence" value="ECO:0007669"/>
    <property type="project" value="UniProtKB-SubCell"/>
</dbReference>
<dbReference type="InterPro" id="IPR032816">
    <property type="entry name" value="VTT_dom"/>
</dbReference>
<gene>
    <name evidence="8" type="ORF">A2541_01530</name>
</gene>
<accession>A0A1G2PIP5</accession>
<name>A0A1G2PIP5_9BACT</name>
<sequence>MIDKVEDLLANKIIKFFGVSHEQIESLGASLGHGSKNYLILIILRALPIVPSFLISVGGGLLKIPFKVFFITTFIGSIFRDFVYIYLGYIGTNVVISFFIKKTTTIESAIQVIAVLGIVTFLGYLYYRRRKNKI</sequence>
<dbReference type="PANTHER" id="PTHR42709">
    <property type="entry name" value="ALKALINE PHOSPHATASE LIKE PROTEIN"/>
    <property type="match status" value="1"/>
</dbReference>
<keyword evidence="5 6" id="KW-0472">Membrane</keyword>
<reference evidence="8 9" key="1">
    <citation type="journal article" date="2016" name="Nat. Commun.">
        <title>Thousands of microbial genomes shed light on interconnected biogeochemical processes in an aquifer system.</title>
        <authorList>
            <person name="Anantharaman K."/>
            <person name="Brown C.T."/>
            <person name="Hug L.A."/>
            <person name="Sharon I."/>
            <person name="Castelle C.J."/>
            <person name="Probst A.J."/>
            <person name="Thomas B.C."/>
            <person name="Singh A."/>
            <person name="Wilkins M.J."/>
            <person name="Karaoz U."/>
            <person name="Brodie E.L."/>
            <person name="Williams K.H."/>
            <person name="Hubbard S.S."/>
            <person name="Banfield J.F."/>
        </authorList>
    </citation>
    <scope>NUCLEOTIDE SEQUENCE [LARGE SCALE GENOMIC DNA]</scope>
</reference>
<keyword evidence="2" id="KW-1003">Cell membrane</keyword>
<evidence type="ECO:0000256" key="6">
    <source>
        <dbReference type="SAM" id="Phobius"/>
    </source>
</evidence>
<comment type="caution">
    <text evidence="8">The sequence shown here is derived from an EMBL/GenBank/DDBJ whole genome shotgun (WGS) entry which is preliminary data.</text>
</comment>